<accession>A0A371WZ89</accession>
<dbReference type="InterPro" id="IPR011049">
    <property type="entry name" value="Serralysin-like_metalloprot_C"/>
</dbReference>
<dbReference type="InterPro" id="IPR050557">
    <property type="entry name" value="RTX_toxin/Mannuronan_C5-epim"/>
</dbReference>
<dbReference type="SUPFAM" id="SSF51120">
    <property type="entry name" value="beta-Roll"/>
    <property type="match status" value="4"/>
</dbReference>
<evidence type="ECO:0000256" key="2">
    <source>
        <dbReference type="ARBA" id="ARBA00022525"/>
    </source>
</evidence>
<dbReference type="Pfam" id="PF00353">
    <property type="entry name" value="HemolysinCabind"/>
    <property type="match status" value="7"/>
</dbReference>
<dbReference type="PANTHER" id="PTHR38340:SF1">
    <property type="entry name" value="S-LAYER PROTEIN"/>
    <property type="match status" value="1"/>
</dbReference>
<evidence type="ECO:0000313" key="5">
    <source>
        <dbReference type="EMBL" id="RFC62293.1"/>
    </source>
</evidence>
<feature type="compositionally biased region" description="Basic and acidic residues" evidence="3">
    <location>
        <begin position="322"/>
        <end position="334"/>
    </location>
</feature>
<dbReference type="InterPro" id="IPR018511">
    <property type="entry name" value="Hemolysin-typ_Ca-bd_CS"/>
</dbReference>
<dbReference type="Gene3D" id="2.150.10.10">
    <property type="entry name" value="Serralysin-like metalloprotease, C-terminal"/>
    <property type="match status" value="6"/>
</dbReference>
<evidence type="ECO:0000313" key="6">
    <source>
        <dbReference type="Proteomes" id="UP000264310"/>
    </source>
</evidence>
<evidence type="ECO:0000256" key="3">
    <source>
        <dbReference type="SAM" id="MobiDB-lite"/>
    </source>
</evidence>
<gene>
    <name evidence="5" type="ORF">DYI37_17275</name>
</gene>
<dbReference type="GO" id="GO:0005509">
    <property type="term" value="F:calcium ion binding"/>
    <property type="evidence" value="ECO:0007669"/>
    <property type="project" value="InterPro"/>
</dbReference>
<feature type="compositionally biased region" description="Low complexity" evidence="3">
    <location>
        <begin position="253"/>
        <end position="262"/>
    </location>
</feature>
<feature type="region of interest" description="Disordered" evidence="3">
    <location>
        <begin position="156"/>
        <end position="180"/>
    </location>
</feature>
<dbReference type="Proteomes" id="UP000264310">
    <property type="component" value="Unassembled WGS sequence"/>
</dbReference>
<dbReference type="EMBL" id="QURL01000008">
    <property type="protein sequence ID" value="RFC62293.1"/>
    <property type="molecule type" value="Genomic_DNA"/>
</dbReference>
<protein>
    <submittedName>
        <fullName evidence="5">Calcium-binding protein</fullName>
    </submittedName>
</protein>
<dbReference type="GO" id="GO:0005576">
    <property type="term" value="C:extracellular region"/>
    <property type="evidence" value="ECO:0007669"/>
    <property type="project" value="UniProtKB-SubCell"/>
</dbReference>
<feature type="domain" description="Cadherin-like" evidence="4">
    <location>
        <begin position="2"/>
        <end position="63"/>
    </location>
</feature>
<reference evidence="5 6" key="1">
    <citation type="submission" date="2018-08" db="EMBL/GenBank/DDBJ databases">
        <title>Fulvimarina sp. 85, whole genome shotgun sequence.</title>
        <authorList>
            <person name="Tuo L."/>
        </authorList>
    </citation>
    <scope>NUCLEOTIDE SEQUENCE [LARGE SCALE GENOMIC DNA]</scope>
    <source>
        <strain evidence="5 6">85</strain>
    </source>
</reference>
<comment type="caution">
    <text evidence="5">The sequence shown here is derived from an EMBL/GenBank/DDBJ whole genome shotgun (WGS) entry which is preliminary data.</text>
</comment>
<dbReference type="InterPro" id="IPR001343">
    <property type="entry name" value="Hemolysn_Ca-bd"/>
</dbReference>
<evidence type="ECO:0000256" key="1">
    <source>
        <dbReference type="ARBA" id="ARBA00004613"/>
    </source>
</evidence>
<dbReference type="PRINTS" id="PR00313">
    <property type="entry name" value="CABNDNGRPT"/>
</dbReference>
<keyword evidence="2" id="KW-0964">Secreted</keyword>
<dbReference type="AlphaFoldDB" id="A0A371WZ89"/>
<keyword evidence="6" id="KW-1185">Reference proteome</keyword>
<feature type="compositionally biased region" description="Acidic residues" evidence="3">
    <location>
        <begin position="265"/>
        <end position="279"/>
    </location>
</feature>
<sequence>MGASDPDGDSLALGIIEADGGKLLRIGPEQWIFTPDVDSTRPVVFHYEVTDGIEAVEQIAHLKILPDSGNEIVGTEGDDVLLGTPLADVIFGGDGDDIVYGRKAADVIYGGAGEDRLIGGDGDDAIHGGPGDDILFGGSGDDVLFGEDGNDVLYGEDGNDVLDGGSGSDELHGGSGRDVLDGGSGDDILYGDAGDDVLDGGEGADALYGGNGSDVLVAGAGDDRLYGGAGDDLLDGGSGDDELHGDAGKDELNAGAGDDLLFGGEGDDVLDGGDGDDVLAGDAGNDTLQGGMGDDRLDGGDGADDLSGGGGNDTLLGGDGEDVLRDDQGLDHLDGGSGNDHFVAVADGVVDEYRGGEGCDTIDLRNEGFDTVVDLPNASLWIADREEARLFSIENIVGGRGDDRLIASDDVNVMVGNSGHDTFVFRSLDAIRNHGGPSDRIVDFEPGDRIDLSRIEIAEDGFGSQKLFFAGAALESAEDIGALTFEHRLLDDGGEETVLVAHLGDRPADDAEIILDGWHELTAADFDLGERTIVEHA</sequence>
<organism evidence="5 6">
    <name type="scientific">Fulvimarina endophytica</name>
    <dbReference type="NCBI Taxonomy" id="2293836"/>
    <lineage>
        <taxon>Bacteria</taxon>
        <taxon>Pseudomonadati</taxon>
        <taxon>Pseudomonadota</taxon>
        <taxon>Alphaproteobacteria</taxon>
        <taxon>Hyphomicrobiales</taxon>
        <taxon>Aurantimonadaceae</taxon>
        <taxon>Fulvimarina</taxon>
    </lineage>
</organism>
<name>A0A371WZ89_9HYPH</name>
<dbReference type="InterPro" id="IPR041690">
    <property type="entry name" value="Cadherin_5"/>
</dbReference>
<dbReference type="Pfam" id="PF17892">
    <property type="entry name" value="Cadherin_5"/>
    <property type="match status" value="1"/>
</dbReference>
<dbReference type="PROSITE" id="PS00330">
    <property type="entry name" value="HEMOLYSIN_CALCIUM"/>
    <property type="match status" value="6"/>
</dbReference>
<evidence type="ECO:0000259" key="4">
    <source>
        <dbReference type="Pfam" id="PF17892"/>
    </source>
</evidence>
<feature type="compositionally biased region" description="Basic and acidic residues" evidence="3">
    <location>
        <begin position="241"/>
        <end position="252"/>
    </location>
</feature>
<dbReference type="PANTHER" id="PTHR38340">
    <property type="entry name" value="S-LAYER PROTEIN"/>
    <property type="match status" value="1"/>
</dbReference>
<feature type="region of interest" description="Disordered" evidence="3">
    <location>
        <begin position="231"/>
        <end position="337"/>
    </location>
</feature>
<proteinExistence type="predicted"/>
<comment type="subcellular location">
    <subcellularLocation>
        <location evidence="1">Secreted</location>
    </subcellularLocation>
</comment>